<dbReference type="SUPFAM" id="SSF51556">
    <property type="entry name" value="Metallo-dependent hydrolases"/>
    <property type="match status" value="1"/>
</dbReference>
<gene>
    <name evidence="2" type="ORF">K227x_50190</name>
</gene>
<keyword evidence="1" id="KW-0378">Hydrolase</keyword>
<dbReference type="InterPro" id="IPR012022">
    <property type="entry name" value="UCP005295"/>
</dbReference>
<evidence type="ECO:0000313" key="2">
    <source>
        <dbReference type="EMBL" id="QDT06608.1"/>
    </source>
</evidence>
<dbReference type="OrthoDB" id="9783157at2"/>
<protein>
    <submittedName>
        <fullName evidence="2">TatD related DNase</fullName>
    </submittedName>
</protein>
<dbReference type="GO" id="GO:0046872">
    <property type="term" value="F:metal ion binding"/>
    <property type="evidence" value="ECO:0007669"/>
    <property type="project" value="UniProtKB-KW"/>
</dbReference>
<dbReference type="InterPro" id="IPR001130">
    <property type="entry name" value="TatD-like"/>
</dbReference>
<organism evidence="2 3">
    <name type="scientific">Rubripirellula lacrimiformis</name>
    <dbReference type="NCBI Taxonomy" id="1930273"/>
    <lineage>
        <taxon>Bacteria</taxon>
        <taxon>Pseudomonadati</taxon>
        <taxon>Planctomycetota</taxon>
        <taxon>Planctomycetia</taxon>
        <taxon>Pirellulales</taxon>
        <taxon>Pirellulaceae</taxon>
        <taxon>Rubripirellula</taxon>
    </lineage>
</organism>
<evidence type="ECO:0000313" key="3">
    <source>
        <dbReference type="Proteomes" id="UP000318538"/>
    </source>
</evidence>
<accession>A0A517NHQ9</accession>
<dbReference type="PANTHER" id="PTHR42658">
    <property type="entry name" value="HYDROLASE TATD"/>
    <property type="match status" value="1"/>
</dbReference>
<dbReference type="Proteomes" id="UP000318538">
    <property type="component" value="Chromosome"/>
</dbReference>
<dbReference type="PANTHER" id="PTHR42658:SF1">
    <property type="entry name" value="HYDROLASE TATD"/>
    <property type="match status" value="1"/>
</dbReference>
<comment type="similarity">
    <text evidence="1">Belongs to the metallo-dependent hydrolases superfamily.</text>
</comment>
<name>A0A517NHQ9_9BACT</name>
<dbReference type="RefSeq" id="WP_145173466.1">
    <property type="nucleotide sequence ID" value="NZ_CP036525.1"/>
</dbReference>
<dbReference type="Pfam" id="PF01026">
    <property type="entry name" value="TatD_DNase"/>
    <property type="match status" value="1"/>
</dbReference>
<dbReference type="AlphaFoldDB" id="A0A517NHQ9"/>
<dbReference type="EMBL" id="CP036525">
    <property type="protein sequence ID" value="QDT06608.1"/>
    <property type="molecule type" value="Genomic_DNA"/>
</dbReference>
<dbReference type="Gene3D" id="3.20.20.140">
    <property type="entry name" value="Metal-dependent hydrolases"/>
    <property type="match status" value="1"/>
</dbReference>
<evidence type="ECO:0000256" key="1">
    <source>
        <dbReference type="PIRNR" id="PIRNR005295"/>
    </source>
</evidence>
<dbReference type="PIRSF" id="PIRSF005295">
    <property type="entry name" value="UCP005295_TatD"/>
    <property type="match status" value="1"/>
</dbReference>
<proteinExistence type="inferred from homology"/>
<keyword evidence="3" id="KW-1185">Reference proteome</keyword>
<reference evidence="2 3" key="1">
    <citation type="submission" date="2019-02" db="EMBL/GenBank/DDBJ databases">
        <title>Deep-cultivation of Planctomycetes and their phenomic and genomic characterization uncovers novel biology.</title>
        <authorList>
            <person name="Wiegand S."/>
            <person name="Jogler M."/>
            <person name="Boedeker C."/>
            <person name="Pinto D."/>
            <person name="Vollmers J."/>
            <person name="Rivas-Marin E."/>
            <person name="Kohn T."/>
            <person name="Peeters S.H."/>
            <person name="Heuer A."/>
            <person name="Rast P."/>
            <person name="Oberbeckmann S."/>
            <person name="Bunk B."/>
            <person name="Jeske O."/>
            <person name="Meyerdierks A."/>
            <person name="Storesund J.E."/>
            <person name="Kallscheuer N."/>
            <person name="Luecker S."/>
            <person name="Lage O.M."/>
            <person name="Pohl T."/>
            <person name="Merkel B.J."/>
            <person name="Hornburger P."/>
            <person name="Mueller R.-W."/>
            <person name="Bruemmer F."/>
            <person name="Labrenz M."/>
            <person name="Spormann A.M."/>
            <person name="Op den Camp H."/>
            <person name="Overmann J."/>
            <person name="Amann R."/>
            <person name="Jetten M.S.M."/>
            <person name="Mascher T."/>
            <person name="Medema M.H."/>
            <person name="Devos D.P."/>
            <person name="Kaster A.-K."/>
            <person name="Ovreas L."/>
            <person name="Rohde M."/>
            <person name="Galperin M.Y."/>
            <person name="Jogler C."/>
        </authorList>
    </citation>
    <scope>NUCLEOTIDE SEQUENCE [LARGE SCALE GENOMIC DNA]</scope>
    <source>
        <strain evidence="2 3">K22_7</strain>
    </source>
</reference>
<dbReference type="InterPro" id="IPR032466">
    <property type="entry name" value="Metal_Hydrolase"/>
</dbReference>
<keyword evidence="1" id="KW-0479">Metal-binding</keyword>
<dbReference type="KEGG" id="rlc:K227x_50190"/>
<dbReference type="GO" id="GO:0016788">
    <property type="term" value="F:hydrolase activity, acting on ester bonds"/>
    <property type="evidence" value="ECO:0007669"/>
    <property type="project" value="UniProtKB-UniRule"/>
</dbReference>
<sequence>MDYIDPHIHMVSRTTDDYATLARMGCVAMSEPAFWAGYDRGSADGFRDYFRQLTDVEPKRAAQYGIQHFTWLCINAKEAENVSLSRDVIAMIPEFLDSPNVLGIGEIGLNKNTKNEATIFLEHLDLAAKFEQLILIHTPHLADKYQGTRMILDMLCDDSRLDPSRVLVDHVEEHTIGEVLDRGFWAGMTLYPVTKCTPERAADMIERYDGERLLANSAGDWGPSKPTAVPDLIFEMRRRGHRESLIRKVVYENPIEFFSQSKNFRFQPRGAGEVQSDS</sequence>